<dbReference type="RefSeq" id="WP_170840918.1">
    <property type="nucleotide sequence ID" value="NZ_FOXD01000002.1"/>
</dbReference>
<sequence>MLPFENKKIGFGVTGSHCTLEEVNVHQYEVIILPNSIVLEHRRQGV</sequence>
<dbReference type="AlphaFoldDB" id="A0A1I5MIT6"/>
<protein>
    <submittedName>
        <fullName evidence="1">Uncharacterized protein</fullName>
    </submittedName>
</protein>
<proteinExistence type="predicted"/>
<evidence type="ECO:0000313" key="1">
    <source>
        <dbReference type="EMBL" id="SFP09207.1"/>
    </source>
</evidence>
<evidence type="ECO:0000313" key="2">
    <source>
        <dbReference type="Proteomes" id="UP000198892"/>
    </source>
</evidence>
<gene>
    <name evidence="1" type="ORF">SAMN05518683_102244</name>
</gene>
<reference evidence="2" key="1">
    <citation type="submission" date="2016-10" db="EMBL/GenBank/DDBJ databases">
        <authorList>
            <person name="Varghese N."/>
            <person name="Submissions S."/>
        </authorList>
    </citation>
    <scope>NUCLEOTIDE SEQUENCE [LARGE SCALE GENOMIC DNA]</scope>
    <source>
        <strain evidence="2">S7</strain>
    </source>
</reference>
<name>A0A1I5MIT6_9BACI</name>
<dbReference type="EMBL" id="FOXD01000002">
    <property type="protein sequence ID" value="SFP09207.1"/>
    <property type="molecule type" value="Genomic_DNA"/>
</dbReference>
<dbReference type="Proteomes" id="UP000198892">
    <property type="component" value="Unassembled WGS sequence"/>
</dbReference>
<accession>A0A1I5MIT6</accession>
<keyword evidence="2" id="KW-1185">Reference proteome</keyword>
<organism evidence="1 2">
    <name type="scientific">Salibacterium halotolerans</name>
    <dbReference type="NCBI Taxonomy" id="1884432"/>
    <lineage>
        <taxon>Bacteria</taxon>
        <taxon>Bacillati</taxon>
        <taxon>Bacillota</taxon>
        <taxon>Bacilli</taxon>
        <taxon>Bacillales</taxon>
        <taxon>Bacillaceae</taxon>
    </lineage>
</organism>